<protein>
    <submittedName>
        <fullName evidence="1">Uncharacterized protein</fullName>
    </submittedName>
</protein>
<accession>A0ABY6HU38</accession>
<reference evidence="1" key="1">
    <citation type="submission" date="2022-09" db="EMBL/GenBank/DDBJ databases">
        <title>Actin cytoskeleton and complex cell architecture in an #Asgard archaeon.</title>
        <authorList>
            <person name="Ponce Toledo R.I."/>
            <person name="Schleper C."/>
            <person name="Rodrigues Oliveira T."/>
            <person name="Wollweber F."/>
            <person name="Xu J."/>
            <person name="Rittmann S."/>
            <person name="Klingl A."/>
            <person name="Pilhofer M."/>
        </authorList>
    </citation>
    <scope>NUCLEOTIDE SEQUENCE</scope>
    <source>
        <strain evidence="1">B-35</strain>
    </source>
</reference>
<dbReference type="Proteomes" id="UP001208689">
    <property type="component" value="Chromosome"/>
</dbReference>
<dbReference type="EMBL" id="CP104013">
    <property type="protein sequence ID" value="UYP45862.1"/>
    <property type="molecule type" value="Genomic_DNA"/>
</dbReference>
<evidence type="ECO:0000313" key="1">
    <source>
        <dbReference type="EMBL" id="UYP45862.1"/>
    </source>
</evidence>
<keyword evidence="2" id="KW-1185">Reference proteome</keyword>
<proteinExistence type="predicted"/>
<organism evidence="1 2">
    <name type="scientific">Candidatus Lokiarchaeum ossiferum</name>
    <dbReference type="NCBI Taxonomy" id="2951803"/>
    <lineage>
        <taxon>Archaea</taxon>
        <taxon>Promethearchaeati</taxon>
        <taxon>Promethearchaeota</taxon>
        <taxon>Promethearchaeia</taxon>
        <taxon>Promethearchaeales</taxon>
        <taxon>Promethearchaeaceae</taxon>
        <taxon>Candidatus Lokiarchaeum</taxon>
    </lineage>
</organism>
<sequence>MEKAFNHDFVNTIWKIVDRYIVSDAYQGMLFRKRNKEDLIKFRISSIEMHFFWSSKMSVLDEMKRIFYRLTQKPVDSYVPLWDLIDERPLKEKLNKRIIFVKENVYGVLKAILFYTAKEITFPVEYDAENAVFIKKSDTFDLISQLDSNFADWERNVRNSFEKS</sequence>
<name>A0ABY6HU38_9ARCH</name>
<evidence type="ECO:0000313" key="2">
    <source>
        <dbReference type="Proteomes" id="UP001208689"/>
    </source>
</evidence>
<gene>
    <name evidence="1" type="ORF">NEF87_002147</name>
</gene>